<proteinExistence type="predicted"/>
<keyword evidence="2" id="KW-1185">Reference proteome</keyword>
<dbReference type="Proteomes" id="UP000292052">
    <property type="component" value="Unassembled WGS sequence"/>
</dbReference>
<gene>
    <name evidence="1" type="ORF">BDFB_014074</name>
</gene>
<dbReference type="OrthoDB" id="10403877at2759"/>
<reference evidence="1 2" key="1">
    <citation type="submission" date="2017-03" db="EMBL/GenBank/DDBJ databases">
        <title>Genome of the blue death feigning beetle - Asbolus verrucosus.</title>
        <authorList>
            <person name="Rider S.D."/>
        </authorList>
    </citation>
    <scope>NUCLEOTIDE SEQUENCE [LARGE SCALE GENOMIC DNA]</scope>
    <source>
        <strain evidence="1">Butters</strain>
        <tissue evidence="1">Head and leg muscle</tissue>
    </source>
</reference>
<sequence length="55" mass="6599">MIDDSESFHTIRRKKQKSIPLLFLCRDNKNYRLAELENNRSSEHSNRARIVDCIH</sequence>
<accession>A0A482VIH8</accession>
<organism evidence="1 2">
    <name type="scientific">Asbolus verrucosus</name>
    <name type="common">Desert ironclad beetle</name>
    <dbReference type="NCBI Taxonomy" id="1661398"/>
    <lineage>
        <taxon>Eukaryota</taxon>
        <taxon>Metazoa</taxon>
        <taxon>Ecdysozoa</taxon>
        <taxon>Arthropoda</taxon>
        <taxon>Hexapoda</taxon>
        <taxon>Insecta</taxon>
        <taxon>Pterygota</taxon>
        <taxon>Neoptera</taxon>
        <taxon>Endopterygota</taxon>
        <taxon>Coleoptera</taxon>
        <taxon>Polyphaga</taxon>
        <taxon>Cucujiformia</taxon>
        <taxon>Tenebrionidae</taxon>
        <taxon>Pimeliinae</taxon>
        <taxon>Asbolus</taxon>
    </lineage>
</organism>
<protein>
    <submittedName>
        <fullName evidence="1">Uncharacterized protein</fullName>
    </submittedName>
</protein>
<dbReference type="AlphaFoldDB" id="A0A482VIH8"/>
<dbReference type="EMBL" id="QDEB01097137">
    <property type="protein sequence ID" value="RZC32464.1"/>
    <property type="molecule type" value="Genomic_DNA"/>
</dbReference>
<evidence type="ECO:0000313" key="1">
    <source>
        <dbReference type="EMBL" id="RZC32464.1"/>
    </source>
</evidence>
<evidence type="ECO:0000313" key="2">
    <source>
        <dbReference type="Proteomes" id="UP000292052"/>
    </source>
</evidence>
<comment type="caution">
    <text evidence="1">The sequence shown here is derived from an EMBL/GenBank/DDBJ whole genome shotgun (WGS) entry which is preliminary data.</text>
</comment>
<name>A0A482VIH8_ASBVE</name>